<dbReference type="InterPro" id="IPR027417">
    <property type="entry name" value="P-loop_NTPase"/>
</dbReference>
<evidence type="ECO:0000313" key="7">
    <source>
        <dbReference type="EMBL" id="OLL22495.1"/>
    </source>
</evidence>
<comment type="similarity">
    <text evidence="1 4">Belongs to the AAA ATPase family.</text>
</comment>
<dbReference type="Gene3D" id="1.10.8.60">
    <property type="match status" value="1"/>
</dbReference>
<keyword evidence="3 4" id="KW-0067">ATP-binding</keyword>
<dbReference type="GO" id="GO:0035841">
    <property type="term" value="C:new growing cell tip"/>
    <property type="evidence" value="ECO:0007669"/>
    <property type="project" value="EnsemblFungi"/>
</dbReference>
<dbReference type="FunFam" id="3.40.50.300:FF:000093">
    <property type="entry name" value="Fidgetin-like 1"/>
    <property type="match status" value="1"/>
</dbReference>
<dbReference type="FunFam" id="1.10.8.60:FF:000022">
    <property type="entry name" value="Fidgetin like 1"/>
    <property type="match status" value="1"/>
</dbReference>
<proteinExistence type="inferred from homology"/>
<dbReference type="InterPro" id="IPR003593">
    <property type="entry name" value="AAA+_ATPase"/>
</dbReference>
<dbReference type="Gene3D" id="3.40.50.300">
    <property type="entry name" value="P-loop containing nucleotide triphosphate hydrolases"/>
    <property type="match status" value="1"/>
</dbReference>
<gene>
    <name evidence="7" type="ORF">NEOLI_001840</name>
</gene>
<dbReference type="InterPro" id="IPR050304">
    <property type="entry name" value="MT-severing_AAA_ATPase"/>
</dbReference>
<dbReference type="SUPFAM" id="SSF52540">
    <property type="entry name" value="P-loop containing nucleoside triphosphate hydrolases"/>
    <property type="match status" value="1"/>
</dbReference>
<sequence>MKPQEGFELSHILNNEAVIAENAGDFVTAIDKYRQIIAVVESVIDTATFIRRKSDAQYASLLREFETSAKSRLLYFQAQADEFTYRMPDPETSSLSRIQLPPTPSNDLPEILSDSPTRSQHTGLANRTFRGPDAVKRKSEKKQRTQGSRHPWNDSRTASTKGGEVASFSAAFTAWNINLNESQDPSAGKVRMTQRFSQKEQSHPLVSLESRNGSRTSLPETTNLDSPGHRTGNTTPNSRSSENPWKSSNDPEQLVNSSPLMISSDLASQTASQAYFENAVTSPPIARKSAPIRPPPPVPPHRSSQAQIVKTKPSKPSPSGVSRKSKTQQSNSISNKSDATSDLSREEAALKNIKGIDEELARTILNDILVRGEEIKWDDIAGLESSKTALKETVVYPFLRPDLFNGLREPAAGMLLFGPPGTGKTMLARAVATQAKSTFFQISASSLTSKYVGDSEKLVKALFLVARELSPSIIFVDEIDSILSSRRGGGNEHEASRRLKTEFLVQWSNLSSVVAHSSTETSRVLVLAATNLPWDIDDAAIRRFVRRQYIPLPEAQTREQQIRRLISRIPHNLFETDLSELVKLTEGYSGSDIHALARDAAMGPIRSLGDALLTTPTDQIRVVNFSDFVASTKTIRASVRKEALVQFERWNHDYGSG</sequence>
<dbReference type="Pfam" id="PF17862">
    <property type="entry name" value="AAA_lid_3"/>
    <property type="match status" value="1"/>
</dbReference>
<name>A0A1U7LIL4_NEOID</name>
<dbReference type="InterPro" id="IPR003959">
    <property type="entry name" value="ATPase_AAA_core"/>
</dbReference>
<dbReference type="OrthoDB" id="10251136at2759"/>
<dbReference type="PANTHER" id="PTHR23074">
    <property type="entry name" value="AAA DOMAIN-CONTAINING"/>
    <property type="match status" value="1"/>
</dbReference>
<reference evidence="7 8" key="1">
    <citation type="submission" date="2016-04" db="EMBL/GenBank/DDBJ databases">
        <title>Evolutionary innovation and constraint leading to complex multicellularity in the Ascomycota.</title>
        <authorList>
            <person name="Cisse O."/>
            <person name="Nguyen A."/>
            <person name="Hewitt D.A."/>
            <person name="Jedd G."/>
            <person name="Stajich J.E."/>
        </authorList>
    </citation>
    <scope>NUCLEOTIDE SEQUENCE [LARGE SCALE GENOMIC DNA]</scope>
    <source>
        <strain evidence="7 8">DAH-3</strain>
    </source>
</reference>
<dbReference type="GO" id="GO:0035840">
    <property type="term" value="C:old growing cell tip"/>
    <property type="evidence" value="ECO:0007669"/>
    <property type="project" value="EnsemblFungi"/>
</dbReference>
<accession>A0A1U7LIL4</accession>
<keyword evidence="2 4" id="KW-0547">Nucleotide-binding</keyword>
<feature type="region of interest" description="Disordered" evidence="5">
    <location>
        <begin position="285"/>
        <end position="344"/>
    </location>
</feature>
<dbReference type="PANTHER" id="PTHR23074:SF17">
    <property type="entry name" value="FIDGETIN-LIKE PROTEIN 1"/>
    <property type="match status" value="1"/>
</dbReference>
<dbReference type="STRING" id="1198029.A0A1U7LIL4"/>
<feature type="domain" description="AAA+ ATPase" evidence="6">
    <location>
        <begin position="410"/>
        <end position="554"/>
    </location>
</feature>
<dbReference type="SMART" id="SM00382">
    <property type="entry name" value="AAA"/>
    <property type="match status" value="1"/>
</dbReference>
<protein>
    <submittedName>
        <fullName evidence="7">Putative AAA domain-containing protein</fullName>
    </submittedName>
</protein>
<comment type="caution">
    <text evidence="7">The sequence shown here is derived from an EMBL/GenBank/DDBJ whole genome shotgun (WGS) entry which is preliminary data.</text>
</comment>
<feature type="region of interest" description="Disordered" evidence="5">
    <location>
        <begin position="87"/>
        <end position="162"/>
    </location>
</feature>
<evidence type="ECO:0000256" key="3">
    <source>
        <dbReference type="ARBA" id="ARBA00022840"/>
    </source>
</evidence>
<dbReference type="PROSITE" id="PS00674">
    <property type="entry name" value="AAA"/>
    <property type="match status" value="1"/>
</dbReference>
<evidence type="ECO:0000313" key="8">
    <source>
        <dbReference type="Proteomes" id="UP000186594"/>
    </source>
</evidence>
<dbReference type="EMBL" id="LXFE01003117">
    <property type="protein sequence ID" value="OLL22495.1"/>
    <property type="molecule type" value="Genomic_DNA"/>
</dbReference>
<dbReference type="CDD" id="cd19509">
    <property type="entry name" value="RecA-like_VPS4-like"/>
    <property type="match status" value="1"/>
</dbReference>
<evidence type="ECO:0000256" key="4">
    <source>
        <dbReference type="RuleBase" id="RU003651"/>
    </source>
</evidence>
<dbReference type="Proteomes" id="UP000186594">
    <property type="component" value="Unassembled WGS sequence"/>
</dbReference>
<evidence type="ECO:0000256" key="2">
    <source>
        <dbReference type="ARBA" id="ARBA00022741"/>
    </source>
</evidence>
<dbReference type="GO" id="GO:0036391">
    <property type="term" value="C:medial cortex septin ring"/>
    <property type="evidence" value="ECO:0007669"/>
    <property type="project" value="EnsemblFungi"/>
</dbReference>
<evidence type="ECO:0000256" key="5">
    <source>
        <dbReference type="SAM" id="MobiDB-lite"/>
    </source>
</evidence>
<dbReference type="GO" id="GO:0005524">
    <property type="term" value="F:ATP binding"/>
    <property type="evidence" value="ECO:0007669"/>
    <property type="project" value="UniProtKB-KW"/>
</dbReference>
<evidence type="ECO:0000259" key="6">
    <source>
        <dbReference type="SMART" id="SM00382"/>
    </source>
</evidence>
<dbReference type="InterPro" id="IPR003960">
    <property type="entry name" value="ATPase_AAA_CS"/>
</dbReference>
<feature type="region of interest" description="Disordered" evidence="5">
    <location>
        <begin position="181"/>
        <end position="256"/>
    </location>
</feature>
<dbReference type="GO" id="GO:0016887">
    <property type="term" value="F:ATP hydrolysis activity"/>
    <property type="evidence" value="ECO:0007669"/>
    <property type="project" value="InterPro"/>
</dbReference>
<evidence type="ECO:0000256" key="1">
    <source>
        <dbReference type="ARBA" id="ARBA00006914"/>
    </source>
</evidence>
<dbReference type="Pfam" id="PF00004">
    <property type="entry name" value="AAA"/>
    <property type="match status" value="1"/>
</dbReference>
<dbReference type="InterPro" id="IPR041569">
    <property type="entry name" value="AAA_lid_3"/>
</dbReference>
<dbReference type="AlphaFoldDB" id="A0A1U7LIL4"/>
<feature type="compositionally biased region" description="Polar residues" evidence="5">
    <location>
        <begin position="317"/>
        <end position="342"/>
    </location>
</feature>
<feature type="compositionally biased region" description="Polar residues" evidence="5">
    <location>
        <begin position="209"/>
        <end position="256"/>
    </location>
</feature>
<keyword evidence="8" id="KW-1185">Reference proteome</keyword>
<organism evidence="7 8">
    <name type="scientific">Neolecta irregularis (strain DAH-3)</name>
    <dbReference type="NCBI Taxonomy" id="1198029"/>
    <lineage>
        <taxon>Eukaryota</taxon>
        <taxon>Fungi</taxon>
        <taxon>Dikarya</taxon>
        <taxon>Ascomycota</taxon>
        <taxon>Taphrinomycotina</taxon>
        <taxon>Neolectales</taxon>
        <taxon>Neolectaceae</taxon>
        <taxon>Neolecta</taxon>
    </lineage>
</organism>
<feature type="compositionally biased region" description="Polar residues" evidence="5">
    <location>
        <begin position="114"/>
        <end position="125"/>
    </location>
</feature>